<organism evidence="3 4">
    <name type="scientific">Ceratobasidium theobromae</name>
    <dbReference type="NCBI Taxonomy" id="1582974"/>
    <lineage>
        <taxon>Eukaryota</taxon>
        <taxon>Fungi</taxon>
        <taxon>Dikarya</taxon>
        <taxon>Basidiomycota</taxon>
        <taxon>Agaricomycotina</taxon>
        <taxon>Agaricomycetes</taxon>
        <taxon>Cantharellales</taxon>
        <taxon>Ceratobasidiaceae</taxon>
        <taxon>Ceratobasidium</taxon>
    </lineage>
</organism>
<proteinExistence type="predicted"/>
<dbReference type="EMBL" id="SSOP01000200">
    <property type="protein sequence ID" value="KAB5590078.1"/>
    <property type="molecule type" value="Genomic_DNA"/>
</dbReference>
<evidence type="ECO:0000313" key="4">
    <source>
        <dbReference type="Proteomes" id="UP000383932"/>
    </source>
</evidence>
<keyword evidence="2" id="KW-0732">Signal</keyword>
<protein>
    <recommendedName>
        <fullName evidence="5">Transmembrane protein</fullName>
    </recommendedName>
</protein>
<name>A0A5N5QF37_9AGAM</name>
<comment type="caution">
    <text evidence="3">The sequence shown here is derived from an EMBL/GenBank/DDBJ whole genome shotgun (WGS) entry which is preliminary data.</text>
</comment>
<gene>
    <name evidence="3" type="ORF">CTheo_6484</name>
</gene>
<reference evidence="3 4" key="1">
    <citation type="journal article" date="2019" name="Fungal Biol. Biotechnol.">
        <title>Draft genome sequence of fastidious pathogen Ceratobasidium theobromae, which causes vascular-streak dieback in Theobroma cacao.</title>
        <authorList>
            <person name="Ali S.S."/>
            <person name="Asman A."/>
            <person name="Shao J."/>
            <person name="Firmansyah A.P."/>
            <person name="Susilo A.W."/>
            <person name="Rosmana A."/>
            <person name="McMahon P."/>
            <person name="Junaid M."/>
            <person name="Guest D."/>
            <person name="Kheng T.Y."/>
            <person name="Meinhardt L.W."/>
            <person name="Bailey B.A."/>
        </authorList>
    </citation>
    <scope>NUCLEOTIDE SEQUENCE [LARGE SCALE GENOMIC DNA]</scope>
    <source>
        <strain evidence="3 4">CT2</strain>
    </source>
</reference>
<evidence type="ECO:0000256" key="2">
    <source>
        <dbReference type="SAM" id="SignalP"/>
    </source>
</evidence>
<sequence>MRVLHFLSLIWLVLNATAYRDVDVNDLQDGSESRRKLSMRLVSRAGSGGPGGGGGGGHGDGGGGGGEGGASGGGRGGAGGGSDGGQRQNLGKFLPGIPYDTRLKINFGPGSSGEPRPGISFPVSGGSRGSSTRGSGGGSPTTISSGTFAGRMIGGGTREQVYGNQRYGSGYTYGGGPSVAGRGFPFGYWPVFFPAGAGLLYYGYAEYGPASNSSRPGGVMKQALVRSVDWPPPEQGGNSSDTASYYIIGDADTIAVVMDELVRSKTCPVANATASAVEVENNSTVRLEQAVQYYRASSFTLALTSYNNTASLPSNAPTNNNTATPSPSADTPLPPGTNMTFLSCINVTIGSVIPIMDAAPGTLRATNSLKMVGLMWLVLSLLKYL</sequence>
<feature type="chain" id="PRO_5024327724" description="Transmembrane protein" evidence="2">
    <location>
        <begin position="19"/>
        <end position="385"/>
    </location>
</feature>
<evidence type="ECO:0000256" key="1">
    <source>
        <dbReference type="SAM" id="MobiDB-lite"/>
    </source>
</evidence>
<feature type="compositionally biased region" description="Low complexity" evidence="1">
    <location>
        <begin position="312"/>
        <end position="329"/>
    </location>
</feature>
<feature type="region of interest" description="Disordered" evidence="1">
    <location>
        <begin position="312"/>
        <end position="333"/>
    </location>
</feature>
<evidence type="ECO:0000313" key="3">
    <source>
        <dbReference type="EMBL" id="KAB5590078.1"/>
    </source>
</evidence>
<dbReference type="OrthoDB" id="3365917at2759"/>
<dbReference type="Proteomes" id="UP000383932">
    <property type="component" value="Unassembled WGS sequence"/>
</dbReference>
<evidence type="ECO:0008006" key="5">
    <source>
        <dbReference type="Google" id="ProtNLM"/>
    </source>
</evidence>
<feature type="region of interest" description="Disordered" evidence="1">
    <location>
        <begin position="43"/>
        <end position="151"/>
    </location>
</feature>
<feature type="compositionally biased region" description="Gly residues" evidence="1">
    <location>
        <begin position="46"/>
        <end position="84"/>
    </location>
</feature>
<feature type="signal peptide" evidence="2">
    <location>
        <begin position="1"/>
        <end position="18"/>
    </location>
</feature>
<accession>A0A5N5QF37</accession>
<dbReference type="AlphaFoldDB" id="A0A5N5QF37"/>
<keyword evidence="4" id="KW-1185">Reference proteome</keyword>